<evidence type="ECO:0000256" key="1">
    <source>
        <dbReference type="SAM" id="Phobius"/>
    </source>
</evidence>
<dbReference type="RefSeq" id="WP_344203874.1">
    <property type="nucleotide sequence ID" value="NZ_BAAAME010000010.1"/>
</dbReference>
<accession>A0ABN2KCG4</accession>
<keyword evidence="1" id="KW-0472">Membrane</keyword>
<feature type="domain" description="YdbS-like PH" evidence="2">
    <location>
        <begin position="77"/>
        <end position="152"/>
    </location>
</feature>
<dbReference type="InterPro" id="IPR005182">
    <property type="entry name" value="YdbS-like_PH"/>
</dbReference>
<dbReference type="PANTHER" id="PTHR37938">
    <property type="entry name" value="BLL0215 PROTEIN"/>
    <property type="match status" value="1"/>
</dbReference>
<keyword evidence="4" id="KW-1185">Reference proteome</keyword>
<evidence type="ECO:0000313" key="3">
    <source>
        <dbReference type="EMBL" id="GAA1751775.1"/>
    </source>
</evidence>
<gene>
    <name evidence="3" type="ORF">GCM10009710_34460</name>
</gene>
<proteinExistence type="predicted"/>
<evidence type="ECO:0000313" key="4">
    <source>
        <dbReference type="Proteomes" id="UP001501057"/>
    </source>
</evidence>
<feature type="transmembrane region" description="Helical" evidence="1">
    <location>
        <begin position="56"/>
        <end position="79"/>
    </location>
</feature>
<dbReference type="PANTHER" id="PTHR37938:SF1">
    <property type="entry name" value="BLL0215 PROTEIN"/>
    <property type="match status" value="1"/>
</dbReference>
<keyword evidence="1" id="KW-0812">Transmembrane</keyword>
<dbReference type="EMBL" id="BAAAME010000010">
    <property type="protein sequence ID" value="GAA1751775.1"/>
    <property type="molecule type" value="Genomic_DNA"/>
</dbReference>
<organism evidence="3 4">
    <name type="scientific">Aeromicrobium alkaliterrae</name>
    <dbReference type="NCBI Taxonomy" id="302168"/>
    <lineage>
        <taxon>Bacteria</taxon>
        <taxon>Bacillati</taxon>
        <taxon>Actinomycetota</taxon>
        <taxon>Actinomycetes</taxon>
        <taxon>Propionibacteriales</taxon>
        <taxon>Nocardioidaceae</taxon>
        <taxon>Aeromicrobium</taxon>
    </lineage>
</organism>
<reference evidence="3 4" key="1">
    <citation type="journal article" date="2019" name="Int. J. Syst. Evol. Microbiol.">
        <title>The Global Catalogue of Microorganisms (GCM) 10K type strain sequencing project: providing services to taxonomists for standard genome sequencing and annotation.</title>
        <authorList>
            <consortium name="The Broad Institute Genomics Platform"/>
            <consortium name="The Broad Institute Genome Sequencing Center for Infectious Disease"/>
            <person name="Wu L."/>
            <person name="Ma J."/>
        </authorList>
    </citation>
    <scope>NUCLEOTIDE SEQUENCE [LARGE SCALE GENOMIC DNA]</scope>
    <source>
        <strain evidence="3 4">JCM 13518</strain>
    </source>
</reference>
<keyword evidence="1" id="KW-1133">Transmembrane helix</keyword>
<evidence type="ECO:0000259" key="2">
    <source>
        <dbReference type="Pfam" id="PF03703"/>
    </source>
</evidence>
<name>A0ABN2KCG4_9ACTN</name>
<comment type="caution">
    <text evidence="3">The sequence shown here is derived from an EMBL/GenBank/DDBJ whole genome shotgun (WGS) entry which is preliminary data.</text>
</comment>
<protein>
    <recommendedName>
        <fullName evidence="2">YdbS-like PH domain-containing protein</fullName>
    </recommendedName>
</protein>
<sequence>MALSDKMLMTGEHNIQTTRTHVKALVLPFLLLLVIAFAGAFGAAQAGDTGDGYVRWAIVAVAVVLLVWFVIIPFLRWYLWTYTLTNRRIVEQKGVLTRTGRIIPLNRINDVSYEKNLNDRLLRSGTLVFHNAADEEGLKLDDIPRVEQFHRAISDLVFEVQNTHDD</sequence>
<dbReference type="Proteomes" id="UP001501057">
    <property type="component" value="Unassembled WGS sequence"/>
</dbReference>
<dbReference type="Pfam" id="PF03703">
    <property type="entry name" value="bPH_2"/>
    <property type="match status" value="1"/>
</dbReference>